<dbReference type="Gene3D" id="3.40.710.10">
    <property type="entry name" value="DD-peptidase/beta-lactamase superfamily"/>
    <property type="match status" value="1"/>
</dbReference>
<dbReference type="GO" id="GO:0008800">
    <property type="term" value="F:beta-lactamase activity"/>
    <property type="evidence" value="ECO:0007669"/>
    <property type="project" value="InterPro"/>
</dbReference>
<keyword evidence="3" id="KW-1185">Reference proteome</keyword>
<dbReference type="SUPFAM" id="SSF56601">
    <property type="entry name" value="beta-lactamase/transpeptidase-like"/>
    <property type="match status" value="1"/>
</dbReference>
<dbReference type="PANTHER" id="PTHR35333">
    <property type="entry name" value="BETA-LACTAMASE"/>
    <property type="match status" value="1"/>
</dbReference>
<dbReference type="Pfam" id="PF13354">
    <property type="entry name" value="Beta-lactamase2"/>
    <property type="match status" value="1"/>
</dbReference>
<dbReference type="RefSeq" id="WP_166530950.1">
    <property type="nucleotide sequence ID" value="NZ_JAGSOT010000085.1"/>
</dbReference>
<feature type="domain" description="Beta-lactamase class A catalytic" evidence="1">
    <location>
        <begin position="55"/>
        <end position="174"/>
    </location>
</feature>
<dbReference type="Proteomes" id="UP000675284">
    <property type="component" value="Unassembled WGS sequence"/>
</dbReference>
<dbReference type="PANTHER" id="PTHR35333:SF3">
    <property type="entry name" value="BETA-LACTAMASE-TYPE TRANSPEPTIDASE FOLD CONTAINING PROTEIN"/>
    <property type="match status" value="1"/>
</dbReference>
<evidence type="ECO:0000313" key="2">
    <source>
        <dbReference type="EMBL" id="MBR7798071.1"/>
    </source>
</evidence>
<dbReference type="GO" id="GO:0046677">
    <property type="term" value="P:response to antibiotic"/>
    <property type="evidence" value="ECO:0007669"/>
    <property type="project" value="InterPro"/>
</dbReference>
<protein>
    <submittedName>
        <fullName evidence="2">Serine hydrolase</fullName>
    </submittedName>
</protein>
<dbReference type="InterPro" id="IPR012338">
    <property type="entry name" value="Beta-lactam/transpept-like"/>
</dbReference>
<dbReference type="AlphaFoldDB" id="A0A941DZ85"/>
<evidence type="ECO:0000313" key="3">
    <source>
        <dbReference type="Proteomes" id="UP000675284"/>
    </source>
</evidence>
<accession>A0A941DZ85</accession>
<organism evidence="2 3">
    <name type="scientific">Virgibacillus salarius</name>
    <dbReference type="NCBI Taxonomy" id="447199"/>
    <lineage>
        <taxon>Bacteria</taxon>
        <taxon>Bacillati</taxon>
        <taxon>Bacillota</taxon>
        <taxon>Bacilli</taxon>
        <taxon>Bacillales</taxon>
        <taxon>Bacillaceae</taxon>
        <taxon>Virgibacillus</taxon>
    </lineage>
</organism>
<sequence length="354" mass="40634">MKLLIIGLLLLLTLIIAFVVSGIAVNKHNMKKNKYDLLNYFKNHKVSLSLTIKENGRNTLAINPDKKYPLASTMKIIIAYNFVKSAMNNKISIAEKVKLNELEKFYIKDTDGGAHLNWKYSINYPIEVSLLEIAKGMMQYSSNACTDFLIHKIGVDVVNESIEVLQLNHDKITYLTSPIIMPGYLSDKRKLALNKLDAMSSQSYHELANELFVKMQANRSDYLKEKTPKMLDRKMQLLITKRMAYSTTNQYTDLMLRLGKELLTKKEKKLFSEIVIGKSVKSDKDDYFWYKGGTTPYVLTSALYKESQDTTISVSLFIEDDKGGDLYWIRTIFNDFVISVATDTEFRKKVKEMA</sequence>
<dbReference type="EMBL" id="JAGSOT010000085">
    <property type="protein sequence ID" value="MBR7798071.1"/>
    <property type="molecule type" value="Genomic_DNA"/>
</dbReference>
<keyword evidence="2" id="KW-0378">Hydrolase</keyword>
<dbReference type="InterPro" id="IPR045155">
    <property type="entry name" value="Beta-lactam_cat"/>
</dbReference>
<evidence type="ECO:0000259" key="1">
    <source>
        <dbReference type="Pfam" id="PF13354"/>
    </source>
</evidence>
<proteinExistence type="predicted"/>
<reference evidence="2" key="1">
    <citation type="submission" date="2021-04" db="EMBL/GenBank/DDBJ databases">
        <title>Isolation and polyphasic classification of algal microorganism.</title>
        <authorList>
            <person name="Wang S."/>
        </authorList>
    </citation>
    <scope>NUCLEOTIDE SEQUENCE</scope>
    <source>
        <strain evidence="2">720a</strain>
    </source>
</reference>
<dbReference type="InterPro" id="IPR000871">
    <property type="entry name" value="Beta-lactam_class-A"/>
</dbReference>
<name>A0A941DZ85_9BACI</name>
<dbReference type="GO" id="GO:0030655">
    <property type="term" value="P:beta-lactam antibiotic catabolic process"/>
    <property type="evidence" value="ECO:0007669"/>
    <property type="project" value="InterPro"/>
</dbReference>
<gene>
    <name evidence="2" type="ORF">KCX74_18785</name>
</gene>
<comment type="caution">
    <text evidence="2">The sequence shown here is derived from an EMBL/GenBank/DDBJ whole genome shotgun (WGS) entry which is preliminary data.</text>
</comment>